<accession>A0A060UK31</accession>
<evidence type="ECO:0000313" key="1">
    <source>
        <dbReference type="EMBL" id="CDQ08997.1"/>
    </source>
</evidence>
<reference evidence="1" key="2">
    <citation type="submission" date="2014-07" db="EMBL/GenBank/DDBJ databases">
        <title>Initial genome analysis of the psychrotolerant acidophile Acidithiobacillus ferrivorans CF27: insights into iron and sulfur oxidation pathways and into biofilm formation.</title>
        <authorList>
            <person name="Talla E."/>
            <person name="Hedrich S."/>
            <person name="Mangenot S."/>
            <person name="Ji B."/>
            <person name="Johnson D.B."/>
            <person name="Barbe V."/>
            <person name="Bonnefoy V."/>
        </authorList>
    </citation>
    <scope>NUCLEOTIDE SEQUENCE [LARGE SCALE GENOMIC DNA]</scope>
    <source>
        <strain evidence="1">CF27</strain>
    </source>
</reference>
<organism evidence="1">
    <name type="scientific">Acidithiobacillus ferrivorans</name>
    <dbReference type="NCBI Taxonomy" id="160808"/>
    <lineage>
        <taxon>Bacteria</taxon>
        <taxon>Pseudomonadati</taxon>
        <taxon>Pseudomonadota</taxon>
        <taxon>Acidithiobacillia</taxon>
        <taxon>Acidithiobacillales</taxon>
        <taxon>Acidithiobacillaceae</taxon>
        <taxon>Acidithiobacillus</taxon>
    </lineage>
</organism>
<evidence type="ECO:0000313" key="3">
    <source>
        <dbReference type="Proteomes" id="UP000193925"/>
    </source>
</evidence>
<dbReference type="Proteomes" id="UP000193925">
    <property type="component" value="Chromosome AFERRI"/>
</dbReference>
<dbReference type="EMBL" id="CCCS020000007">
    <property type="protein sequence ID" value="CDQ08997.1"/>
    <property type="molecule type" value="Genomic_DNA"/>
</dbReference>
<evidence type="ECO:0000313" key="2">
    <source>
        <dbReference type="EMBL" id="SMH65673.1"/>
    </source>
</evidence>
<reference evidence="2 3" key="3">
    <citation type="submission" date="2017-03" db="EMBL/GenBank/DDBJ databases">
        <authorList>
            <person name="Regsiter A."/>
            <person name="William W."/>
        </authorList>
    </citation>
    <scope>NUCLEOTIDE SEQUENCE [LARGE SCALE GENOMIC DNA]</scope>
    <source>
        <strain evidence="2">PRJEB5721</strain>
    </source>
</reference>
<gene>
    <name evidence="1" type="ORF">AFERRI_150002</name>
    <name evidence="2" type="ORF">AFERRI_20456</name>
</gene>
<reference evidence="1" key="1">
    <citation type="submission" date="2014-03" db="EMBL/GenBank/DDBJ databases">
        <authorList>
            <person name="Genoscope - CEA"/>
        </authorList>
    </citation>
    <scope>NUCLEOTIDE SEQUENCE [LARGE SCALE GENOMIC DNA]</scope>
    <source>
        <strain evidence="1">CF27</strain>
    </source>
</reference>
<keyword evidence="3" id="KW-1185">Reference proteome</keyword>
<dbReference type="AlphaFoldDB" id="A0A060UK31"/>
<protein>
    <submittedName>
        <fullName evidence="1">Glutathione-dependent formaldehyde-activating GFA</fullName>
    </submittedName>
</protein>
<dbReference type="InterPro" id="IPR011057">
    <property type="entry name" value="Mss4-like_sf"/>
</dbReference>
<proteinExistence type="predicted"/>
<name>A0A060UK31_9PROT</name>
<dbReference type="EMBL" id="LT841305">
    <property type="protein sequence ID" value="SMH65673.1"/>
    <property type="molecule type" value="Genomic_DNA"/>
</dbReference>
<sequence length="58" mass="6711">MWLSIIRKLERYLGLLGLRAGTLDDASLFKPNVDIFTSSAAHWDFMNPDLPKFQREQS</sequence>
<dbReference type="SUPFAM" id="SSF51316">
    <property type="entry name" value="Mss4-like"/>
    <property type="match status" value="1"/>
</dbReference>